<dbReference type="RefSeq" id="WP_153469756.1">
    <property type="nucleotide sequence ID" value="NZ_WBOF01000004.1"/>
</dbReference>
<protein>
    <submittedName>
        <fullName evidence="1">Uncharacterized protein</fullName>
    </submittedName>
</protein>
<dbReference type="AlphaFoldDB" id="A0A6N7L5H4"/>
<keyword evidence="2" id="KW-1185">Reference proteome</keyword>
<proteinExistence type="predicted"/>
<evidence type="ECO:0000313" key="2">
    <source>
        <dbReference type="Proteomes" id="UP000450000"/>
    </source>
</evidence>
<name>A0A6N7L5H4_9ACTN</name>
<comment type="caution">
    <text evidence="1">The sequence shown here is derived from an EMBL/GenBank/DDBJ whole genome shotgun (WGS) entry which is preliminary data.</text>
</comment>
<reference evidence="1 2" key="1">
    <citation type="submission" date="2019-09" db="EMBL/GenBank/DDBJ databases">
        <title>Genome Sequences of Streptomyces kaniharaensis ATCC 21070.</title>
        <authorList>
            <person name="Zhu W."/>
            <person name="De Crecy-Lagard V."/>
            <person name="Richards N.G."/>
        </authorList>
    </citation>
    <scope>NUCLEOTIDE SEQUENCE [LARGE SCALE GENOMIC DNA]</scope>
    <source>
        <strain evidence="1 2">SF-557</strain>
    </source>
</reference>
<evidence type="ECO:0000313" key="1">
    <source>
        <dbReference type="EMBL" id="MQS17233.1"/>
    </source>
</evidence>
<dbReference type="Proteomes" id="UP000450000">
    <property type="component" value="Unassembled WGS sequence"/>
</dbReference>
<dbReference type="EMBL" id="WBOF01000004">
    <property type="protein sequence ID" value="MQS17233.1"/>
    <property type="molecule type" value="Genomic_DNA"/>
</dbReference>
<dbReference type="OrthoDB" id="4266779at2"/>
<organism evidence="1 2">
    <name type="scientific">Streptomyces kaniharaensis</name>
    <dbReference type="NCBI Taxonomy" id="212423"/>
    <lineage>
        <taxon>Bacteria</taxon>
        <taxon>Bacillati</taxon>
        <taxon>Actinomycetota</taxon>
        <taxon>Actinomycetes</taxon>
        <taxon>Kitasatosporales</taxon>
        <taxon>Streptomycetaceae</taxon>
        <taxon>Streptomyces</taxon>
    </lineage>
</organism>
<sequence length="131" mass="14140">MSTPPAPQPTSTAPEAETTWKLWILMVWHPALGMPVDPVAVLALDTAEDAEPAQHVVWVPLVYDEANPWRERLAEGVSPERIARWEAESGACQIAAADLPEGALDLRHAADLLLDELLGEVIPALPPRTGA</sequence>
<accession>A0A6N7L5H4</accession>
<gene>
    <name evidence="1" type="ORF">F7Q99_34910</name>
</gene>